<feature type="region of interest" description="Disordered" evidence="1">
    <location>
        <begin position="51"/>
        <end position="70"/>
    </location>
</feature>
<evidence type="ECO:0000313" key="3">
    <source>
        <dbReference type="Proteomes" id="UP000007364"/>
    </source>
</evidence>
<evidence type="ECO:0000313" key="2">
    <source>
        <dbReference type="EMBL" id="EKF54706.1"/>
    </source>
</evidence>
<name>K2Q1J1_9FLAO</name>
<proteinExistence type="predicted"/>
<sequence length="258" mass="29705">MESIRLFDSRNEKNEYLKLKVMDRRKSLKAMVAGTVTSGFMFTACLTDTEEKAPQSVPDAPKPDDNYDTTRTVGELKREEALRGKEYFTQHELDTLAVLADIIIPAEGEYHSASEVGVIDFIAYIVLDMPHHQLPLRGGIMWIDNQSNKRFNKIFKDATKEQQIQIVDDIAYPEEVKPEHIQGERFFSRLRDLVATGYFTSKEGIAYLGYVGNQPNVWDGVPEEVLAQYNMKYDQRTLEVSIKPEERNQIANWENYKV</sequence>
<comment type="caution">
    <text evidence="2">The sequence shown here is derived from an EMBL/GenBank/DDBJ whole genome shotgun (WGS) entry which is preliminary data.</text>
</comment>
<evidence type="ECO:0000256" key="1">
    <source>
        <dbReference type="SAM" id="MobiDB-lite"/>
    </source>
</evidence>
<dbReference type="EMBL" id="AMSG01000016">
    <property type="protein sequence ID" value="EKF54706.1"/>
    <property type="molecule type" value="Genomic_DNA"/>
</dbReference>
<evidence type="ECO:0008006" key="4">
    <source>
        <dbReference type="Google" id="ProtNLM"/>
    </source>
</evidence>
<dbReference type="STRING" id="555500.I215_10980"/>
<dbReference type="Pfam" id="PF13618">
    <property type="entry name" value="Gluconate_2-dh3"/>
    <property type="match status" value="1"/>
</dbReference>
<accession>K2Q1J1</accession>
<keyword evidence="3" id="KW-1185">Reference proteome</keyword>
<dbReference type="Proteomes" id="UP000007364">
    <property type="component" value="Unassembled WGS sequence"/>
</dbReference>
<dbReference type="PATRIC" id="fig|555500.3.peg.2265"/>
<protein>
    <recommendedName>
        <fullName evidence="4">Tat (Twin-arginine translocation) pathway signal sequence domain-containing protein</fullName>
    </recommendedName>
</protein>
<dbReference type="eggNOG" id="ENOG502Z7MB">
    <property type="taxonomic scope" value="Bacteria"/>
</dbReference>
<dbReference type="AlphaFoldDB" id="K2Q1J1"/>
<gene>
    <name evidence="2" type="ORF">I215_10980</name>
</gene>
<dbReference type="InterPro" id="IPR027056">
    <property type="entry name" value="Gluconate_2DH_su3"/>
</dbReference>
<reference evidence="2 3" key="1">
    <citation type="journal article" date="2012" name="J. Bacteriol.">
        <title>Genome Sequence of Galbibacter marinum Type Strain ck-I2-15.</title>
        <authorList>
            <person name="Lai Q."/>
            <person name="Li C."/>
            <person name="Shao Z."/>
        </authorList>
    </citation>
    <scope>NUCLEOTIDE SEQUENCE [LARGE SCALE GENOMIC DNA]</scope>
    <source>
        <strain evidence="3">ck-I2-15</strain>
    </source>
</reference>
<organism evidence="2 3">
    <name type="scientific">Galbibacter marinus</name>
    <dbReference type="NCBI Taxonomy" id="555500"/>
    <lineage>
        <taxon>Bacteria</taxon>
        <taxon>Pseudomonadati</taxon>
        <taxon>Bacteroidota</taxon>
        <taxon>Flavobacteriia</taxon>
        <taxon>Flavobacteriales</taxon>
        <taxon>Flavobacteriaceae</taxon>
        <taxon>Galbibacter</taxon>
    </lineage>
</organism>